<feature type="region of interest" description="Disordered" evidence="1">
    <location>
        <begin position="671"/>
        <end position="694"/>
    </location>
</feature>
<feature type="compositionally biased region" description="Basic and acidic residues" evidence="1">
    <location>
        <begin position="480"/>
        <end position="489"/>
    </location>
</feature>
<evidence type="ECO:0000256" key="1">
    <source>
        <dbReference type="SAM" id="MobiDB-lite"/>
    </source>
</evidence>
<feature type="compositionally biased region" description="Basic and acidic residues" evidence="1">
    <location>
        <begin position="549"/>
        <end position="559"/>
    </location>
</feature>
<feature type="compositionally biased region" description="Gly residues" evidence="1">
    <location>
        <begin position="799"/>
        <end position="810"/>
    </location>
</feature>
<gene>
    <name evidence="2" type="ORF">BA062_05170</name>
</gene>
<dbReference type="AlphaFoldDB" id="A0A318LTF1"/>
<dbReference type="EMBL" id="MASU01000002">
    <property type="protein sequence ID" value="PXY37993.1"/>
    <property type="molecule type" value="Genomic_DNA"/>
</dbReference>
<keyword evidence="3" id="KW-1185">Reference proteome</keyword>
<feature type="region of interest" description="Disordered" evidence="1">
    <location>
        <begin position="720"/>
        <end position="741"/>
    </location>
</feature>
<feature type="compositionally biased region" description="Basic and acidic residues" evidence="1">
    <location>
        <begin position="818"/>
        <end position="827"/>
    </location>
</feature>
<protein>
    <recommendedName>
        <fullName evidence="4">WXG100 family type VII secretion target</fullName>
    </recommendedName>
</protein>
<dbReference type="RefSeq" id="WP_110334859.1">
    <property type="nucleotide sequence ID" value="NZ_JBHVKT010000019.1"/>
</dbReference>
<evidence type="ECO:0000313" key="2">
    <source>
        <dbReference type="EMBL" id="PXY37993.1"/>
    </source>
</evidence>
<feature type="compositionally biased region" description="Gly residues" evidence="1">
    <location>
        <begin position="671"/>
        <end position="680"/>
    </location>
</feature>
<feature type="compositionally biased region" description="Gly residues" evidence="1">
    <location>
        <begin position="596"/>
        <end position="605"/>
    </location>
</feature>
<evidence type="ECO:0008006" key="4">
    <source>
        <dbReference type="Google" id="ProtNLM"/>
    </source>
</evidence>
<dbReference type="Proteomes" id="UP000247892">
    <property type="component" value="Unassembled WGS sequence"/>
</dbReference>
<comment type="caution">
    <text evidence="2">The sequence shown here is derived from an EMBL/GenBank/DDBJ whole genome shotgun (WGS) entry which is preliminary data.</text>
</comment>
<reference evidence="2 3" key="1">
    <citation type="submission" date="2016-07" db="EMBL/GenBank/DDBJ databases">
        <title>Draft genome sequence of Prauserella sp. YIM 121212, isolated from alkaline soil.</title>
        <authorList>
            <person name="Ruckert C."/>
            <person name="Albersmeier A."/>
            <person name="Jiang C.-L."/>
            <person name="Jiang Y."/>
            <person name="Kalinowski J."/>
            <person name="Schneider O."/>
            <person name="Winkler A."/>
            <person name="Zotchev S.B."/>
        </authorList>
    </citation>
    <scope>NUCLEOTIDE SEQUENCE [LARGE SCALE GENOMIC DNA]</scope>
    <source>
        <strain evidence="2 3">YIM 121212</strain>
    </source>
</reference>
<dbReference type="Gene3D" id="1.10.287.1060">
    <property type="entry name" value="ESAT-6-like"/>
    <property type="match status" value="1"/>
</dbReference>
<feature type="compositionally biased region" description="Low complexity" evidence="1">
    <location>
        <begin position="720"/>
        <end position="735"/>
    </location>
</feature>
<feature type="region of interest" description="Disordered" evidence="1">
    <location>
        <begin position="374"/>
        <end position="648"/>
    </location>
</feature>
<organism evidence="2 3">
    <name type="scientific">Prauserella flavalba</name>
    <dbReference type="NCBI Taxonomy" id="1477506"/>
    <lineage>
        <taxon>Bacteria</taxon>
        <taxon>Bacillati</taxon>
        <taxon>Actinomycetota</taxon>
        <taxon>Actinomycetes</taxon>
        <taxon>Pseudonocardiales</taxon>
        <taxon>Pseudonocardiaceae</taxon>
        <taxon>Prauserella</taxon>
    </lineage>
</organism>
<accession>A0A318LTF1</accession>
<feature type="compositionally biased region" description="Gly residues" evidence="1">
    <location>
        <begin position="394"/>
        <end position="422"/>
    </location>
</feature>
<dbReference type="SUPFAM" id="SSF140453">
    <property type="entry name" value="EsxAB dimer-like"/>
    <property type="match status" value="1"/>
</dbReference>
<dbReference type="InterPro" id="IPR036689">
    <property type="entry name" value="ESAT-6-like_sf"/>
</dbReference>
<proteinExistence type="predicted"/>
<sequence length="827" mass="84018">MSEQRSWEETKAILDDPYVSADTKQAVLGAYSRDGGGFNEDAAPYFEQYNVPRYTFGSGGGLVDYLDDAAYEQAEQESEENGYQDRQVRDRLEENQGELDNAQAPGSGSSAIAKADELLDLARDGLKVFETFVPIDAEAPGDQKHIDSPLNYDEDIVKRFDEQKGIDFQKLLDEAKRLRDAHTVLSDLHSTTESSLNSLYKDWTGDGANASYQKYSEDIAPNTQELLEYLSGGADVIEATVQTVYEAVKHKADEVIAMYQSTVGAATEQTARDVMKLANGDFSSQDEILPVAAWVDAETGSDIESRIRSDDCDLNEGNKTYVIEQCKQWVRDSWNPDLYDNLHQRFTQLCDDTKEAVDTAFEEMNSYLKEYKNEFPEESAEPQPQPQPQPNPGDTGGGGGTGGGGSGGGGTGGGGTGGGGGAPSAPTPPEMETPGATTPGKNPVTGEDLEVNPETGEPYPIDPETGEAIKDTGSDQDTLTVEKGDHTFEMTEPDEDGKMEISVDDGSGELKDYKLDFGTGEEGAEGQQEGFGPQGSEGAGDEQVYRPGPDGKIHIEDGNLKITAEQPEGPDGPTKVTVDDGNPPPTTYTLGEAKQEGGGGAGAQGGTPREGIRTMPAPGENPFTSGGSEGGSFAGGGGTPAEGAAAGAPAGVAGGDGASIGGAVGGEGVAGGGDGAGGGQQTEPSAGGAGSGGGGGGGDFGGAAGAPAAVGGGGEGDALGAGAQSGAATQSAPAGAGLGVAPGGMGEPMPAAAAQGSGMSGGAGGMGMMGGMGAMGGAGGGQGGDQERSSNPYRIDGGIFEGSGGGGGSRISGSLNDDAERSIRFDR</sequence>
<evidence type="ECO:0000313" key="3">
    <source>
        <dbReference type="Proteomes" id="UP000247892"/>
    </source>
</evidence>
<feature type="region of interest" description="Disordered" evidence="1">
    <location>
        <begin position="776"/>
        <end position="827"/>
    </location>
</feature>
<feature type="compositionally biased region" description="Gly residues" evidence="1">
    <location>
        <begin position="627"/>
        <end position="640"/>
    </location>
</feature>
<name>A0A318LTF1_9PSEU</name>
<dbReference type="OrthoDB" id="3692636at2"/>